<dbReference type="EMBL" id="JBAMIC010000004">
    <property type="protein sequence ID" value="KAK7107019.1"/>
    <property type="molecule type" value="Genomic_DNA"/>
</dbReference>
<evidence type="ECO:0000313" key="1">
    <source>
        <dbReference type="EMBL" id="KAK7107019.1"/>
    </source>
</evidence>
<evidence type="ECO:0000313" key="2">
    <source>
        <dbReference type="Proteomes" id="UP001374579"/>
    </source>
</evidence>
<protein>
    <submittedName>
        <fullName evidence="1">Uncharacterized protein</fullName>
    </submittedName>
</protein>
<dbReference type="AlphaFoldDB" id="A0AAN9BL62"/>
<gene>
    <name evidence="1" type="ORF">V1264_015007</name>
</gene>
<organism evidence="1 2">
    <name type="scientific">Littorina saxatilis</name>
    <dbReference type="NCBI Taxonomy" id="31220"/>
    <lineage>
        <taxon>Eukaryota</taxon>
        <taxon>Metazoa</taxon>
        <taxon>Spiralia</taxon>
        <taxon>Lophotrochozoa</taxon>
        <taxon>Mollusca</taxon>
        <taxon>Gastropoda</taxon>
        <taxon>Caenogastropoda</taxon>
        <taxon>Littorinimorpha</taxon>
        <taxon>Littorinoidea</taxon>
        <taxon>Littorinidae</taxon>
        <taxon>Littorina</taxon>
    </lineage>
</organism>
<dbReference type="Proteomes" id="UP001374579">
    <property type="component" value="Unassembled WGS sequence"/>
</dbReference>
<reference evidence="1 2" key="1">
    <citation type="submission" date="2024-02" db="EMBL/GenBank/DDBJ databases">
        <title>Chromosome-scale genome assembly of the rough periwinkle Littorina saxatilis.</title>
        <authorList>
            <person name="De Jode A."/>
            <person name="Faria R."/>
            <person name="Formenti G."/>
            <person name="Sims Y."/>
            <person name="Smith T.P."/>
            <person name="Tracey A."/>
            <person name="Wood J.M.D."/>
            <person name="Zagrodzka Z.B."/>
            <person name="Johannesson K."/>
            <person name="Butlin R.K."/>
            <person name="Leder E.H."/>
        </authorList>
    </citation>
    <scope>NUCLEOTIDE SEQUENCE [LARGE SCALE GENOMIC DNA]</scope>
    <source>
        <strain evidence="1">Snail1</strain>
        <tissue evidence="1">Muscle</tissue>
    </source>
</reference>
<accession>A0AAN9BL62</accession>
<keyword evidence="2" id="KW-1185">Reference proteome</keyword>
<name>A0AAN9BL62_9CAEN</name>
<comment type="caution">
    <text evidence="1">The sequence shown here is derived from an EMBL/GenBank/DDBJ whole genome shotgun (WGS) entry which is preliminary data.</text>
</comment>
<sequence length="360" mass="40235">MCAEIRFCVDMPHHVRKDPFHVNPKNKQRFIHFLSDALEAHSIRTLHAKADADVLIATTAVKCAQETVTVVVGDDTDLLVLLIHHADSSAFDIFFQPEQRSTSKKARVWNILQAKHALGNACERLLFVHAVTGCNTTSRPFGIGKSAVMKRVLKDAEFCQKGDVFNQSSTRKAVFKAGEEVMVSMYNGKAGEKLNDFRYRLFCSKVATGTSFIQVHTLPPTADSTCPTTTVYGCTCRCSSGWGEKTLTHRNGDGNYRRTKSKNKETANVPKFRIKKQERQQIFHLHLTDCCMSSNAIVKPTVTAEDATVGNMVWSAPLAVGSVIAFAAQTQPLRWTHLVMRTTKKRIMREMDSKCALHLF</sequence>
<proteinExistence type="predicted"/>